<dbReference type="InterPro" id="IPR043971">
    <property type="entry name" value="FUZ/MON1/HPS1_longin_2"/>
</dbReference>
<reference evidence="2" key="1">
    <citation type="submission" date="2015-07" db="EMBL/GenBank/DDBJ databases">
        <title>MeaNS - Measles Nucleotide Surveillance Program.</title>
        <authorList>
            <person name="Tran T."/>
            <person name="Druce J."/>
        </authorList>
    </citation>
    <scope>NUCLEOTIDE SEQUENCE</scope>
    <source>
        <strain evidence="2">UCB-OBI-ISO-001</strain>
        <tissue evidence="2">Gonad</tissue>
    </source>
</reference>
<feature type="non-terminal residue" evidence="2">
    <location>
        <position position="1"/>
    </location>
</feature>
<evidence type="ECO:0000313" key="2">
    <source>
        <dbReference type="EMBL" id="KOF81018.1"/>
    </source>
</evidence>
<dbReference type="InterPro" id="IPR026069">
    <property type="entry name" value="Fuzzy"/>
</dbReference>
<sequence length="106" mass="11808">NFLDAFCDATETPFGCVTVHKKVAIATRRWWHLSATELILLNMLADSSTVKASTSTSQLSKCISQDIPIFLTDESPTVRTFSIHLCSLSFKETIFSSLQISNQDYS</sequence>
<dbReference type="STRING" id="37653.A0A0L8GVL0"/>
<protein>
    <recommendedName>
        <fullName evidence="1">FUZ/MON1/HPS1 second Longin domain-containing protein</fullName>
    </recommendedName>
</protein>
<evidence type="ECO:0000259" key="1">
    <source>
        <dbReference type="Pfam" id="PF19037"/>
    </source>
</evidence>
<feature type="domain" description="FUZ/MON1/HPS1 second Longin" evidence="1">
    <location>
        <begin position="11"/>
        <end position="78"/>
    </location>
</feature>
<organism evidence="2">
    <name type="scientific">Octopus bimaculoides</name>
    <name type="common">California two-spotted octopus</name>
    <dbReference type="NCBI Taxonomy" id="37653"/>
    <lineage>
        <taxon>Eukaryota</taxon>
        <taxon>Metazoa</taxon>
        <taxon>Spiralia</taxon>
        <taxon>Lophotrochozoa</taxon>
        <taxon>Mollusca</taxon>
        <taxon>Cephalopoda</taxon>
        <taxon>Coleoidea</taxon>
        <taxon>Octopodiformes</taxon>
        <taxon>Octopoda</taxon>
        <taxon>Incirrata</taxon>
        <taxon>Octopodidae</taxon>
        <taxon>Octopus</taxon>
    </lineage>
</organism>
<dbReference type="EMBL" id="KQ420178">
    <property type="protein sequence ID" value="KOF81018.1"/>
    <property type="molecule type" value="Genomic_DNA"/>
</dbReference>
<proteinExistence type="predicted"/>
<accession>A0A0L8GVL0</accession>
<gene>
    <name evidence="2" type="ORF">OCBIM_22027090mg</name>
</gene>
<dbReference type="PANTHER" id="PTHR13559:SF1">
    <property type="entry name" value="PROTEIN FUZZY HOMOLOG"/>
    <property type="match status" value="1"/>
</dbReference>
<dbReference type="PANTHER" id="PTHR13559">
    <property type="entry name" value="INTRACELLULAR TRAFFIC PROTEIN-RELATED"/>
    <property type="match status" value="1"/>
</dbReference>
<dbReference type="Pfam" id="PF19037">
    <property type="entry name" value="Fuz_longin_2"/>
    <property type="match status" value="1"/>
</dbReference>
<dbReference type="GO" id="GO:1905515">
    <property type="term" value="P:non-motile cilium assembly"/>
    <property type="evidence" value="ECO:0007669"/>
    <property type="project" value="TreeGrafter"/>
</dbReference>
<dbReference type="AlphaFoldDB" id="A0A0L8GVL0"/>
<feature type="non-terminal residue" evidence="2">
    <location>
        <position position="106"/>
    </location>
</feature>
<dbReference type="GO" id="GO:0016192">
    <property type="term" value="P:vesicle-mediated transport"/>
    <property type="evidence" value="ECO:0007669"/>
    <property type="project" value="InterPro"/>
</dbReference>
<name>A0A0L8GVL0_OCTBM</name>